<evidence type="ECO:0000256" key="8">
    <source>
        <dbReference type="PIRSR" id="PIRSR615500-1"/>
    </source>
</evidence>
<keyword evidence="3" id="KW-0964">Secreted</keyword>
<dbReference type="SUPFAM" id="SSF52743">
    <property type="entry name" value="Subtilisin-like"/>
    <property type="match status" value="1"/>
</dbReference>
<dbReference type="InterPro" id="IPR015500">
    <property type="entry name" value="Peptidase_S8_subtilisin-rel"/>
</dbReference>
<keyword evidence="5" id="KW-0732">Signal</keyword>
<evidence type="ECO:0000256" key="4">
    <source>
        <dbReference type="ARBA" id="ARBA00022670"/>
    </source>
</evidence>
<dbReference type="InterPro" id="IPR037045">
    <property type="entry name" value="S8pro/Inhibitor_I9_sf"/>
</dbReference>
<dbReference type="GO" id="GO:0006508">
    <property type="term" value="P:proteolysis"/>
    <property type="evidence" value="ECO:0007669"/>
    <property type="project" value="UniProtKB-KW"/>
</dbReference>
<comment type="subcellular location">
    <subcellularLocation>
        <location evidence="1">Secreted</location>
    </subcellularLocation>
</comment>
<feature type="domain" description="Peptidase S8/S53" evidence="11">
    <location>
        <begin position="131"/>
        <end position="567"/>
    </location>
</feature>
<dbReference type="EMBL" id="JAYWIO010000003">
    <property type="protein sequence ID" value="KAK7276693.1"/>
    <property type="molecule type" value="Genomic_DNA"/>
</dbReference>
<dbReference type="InterPro" id="IPR010259">
    <property type="entry name" value="S8pro/Inhibitor_I9"/>
</dbReference>
<evidence type="ECO:0000259" key="11">
    <source>
        <dbReference type="Pfam" id="PF00082"/>
    </source>
</evidence>
<dbReference type="GO" id="GO:0004252">
    <property type="term" value="F:serine-type endopeptidase activity"/>
    <property type="evidence" value="ECO:0007669"/>
    <property type="project" value="UniProtKB-UniRule"/>
</dbReference>
<keyword evidence="10" id="KW-1133">Transmembrane helix</keyword>
<proteinExistence type="inferred from homology"/>
<feature type="domain" description="Inhibitor I9" evidence="12">
    <location>
        <begin position="31"/>
        <end position="108"/>
    </location>
</feature>
<evidence type="ECO:0008006" key="16">
    <source>
        <dbReference type="Google" id="ProtNLM"/>
    </source>
</evidence>
<dbReference type="Gene3D" id="3.40.50.200">
    <property type="entry name" value="Peptidase S8/S53 domain"/>
    <property type="match status" value="1"/>
</dbReference>
<dbReference type="Pfam" id="PF00082">
    <property type="entry name" value="Peptidase_S8"/>
    <property type="match status" value="1"/>
</dbReference>
<dbReference type="GO" id="GO:0005576">
    <property type="term" value="C:extracellular region"/>
    <property type="evidence" value="ECO:0007669"/>
    <property type="project" value="UniProtKB-SubCell"/>
</dbReference>
<dbReference type="InterPro" id="IPR045051">
    <property type="entry name" value="SBT"/>
</dbReference>
<keyword evidence="7 9" id="KW-0720">Serine protease</keyword>
<evidence type="ECO:0000259" key="12">
    <source>
        <dbReference type="Pfam" id="PF05922"/>
    </source>
</evidence>
<dbReference type="Gene3D" id="2.60.40.2310">
    <property type="match status" value="1"/>
</dbReference>
<dbReference type="AlphaFoldDB" id="A0AAN9FRL5"/>
<keyword evidence="10" id="KW-0812">Transmembrane</keyword>
<keyword evidence="10" id="KW-0472">Membrane</keyword>
<dbReference type="PROSITE" id="PS00138">
    <property type="entry name" value="SUBTILASE_SER"/>
    <property type="match status" value="1"/>
</dbReference>
<dbReference type="Gene3D" id="3.30.70.80">
    <property type="entry name" value="Peptidase S8 propeptide/proteinase inhibitor I9"/>
    <property type="match status" value="1"/>
</dbReference>
<dbReference type="PRINTS" id="PR00723">
    <property type="entry name" value="SUBTILISIN"/>
</dbReference>
<organism evidence="14 15">
    <name type="scientific">Crotalaria pallida</name>
    <name type="common">Smooth rattlebox</name>
    <name type="synonym">Crotalaria striata</name>
    <dbReference type="NCBI Taxonomy" id="3830"/>
    <lineage>
        <taxon>Eukaryota</taxon>
        <taxon>Viridiplantae</taxon>
        <taxon>Streptophyta</taxon>
        <taxon>Embryophyta</taxon>
        <taxon>Tracheophyta</taxon>
        <taxon>Spermatophyta</taxon>
        <taxon>Magnoliopsida</taxon>
        <taxon>eudicotyledons</taxon>
        <taxon>Gunneridae</taxon>
        <taxon>Pentapetalae</taxon>
        <taxon>rosids</taxon>
        <taxon>fabids</taxon>
        <taxon>Fabales</taxon>
        <taxon>Fabaceae</taxon>
        <taxon>Papilionoideae</taxon>
        <taxon>50 kb inversion clade</taxon>
        <taxon>genistoids sensu lato</taxon>
        <taxon>core genistoids</taxon>
        <taxon>Crotalarieae</taxon>
        <taxon>Crotalaria</taxon>
    </lineage>
</organism>
<name>A0AAN9FRL5_CROPI</name>
<dbReference type="InterPro" id="IPR034197">
    <property type="entry name" value="Peptidases_S8_3"/>
</dbReference>
<dbReference type="CDD" id="cd04852">
    <property type="entry name" value="Peptidases_S8_3"/>
    <property type="match status" value="1"/>
</dbReference>
<feature type="domain" description="Subtilisin-like protease fibronectin type-III" evidence="13">
    <location>
        <begin position="626"/>
        <end position="724"/>
    </location>
</feature>
<evidence type="ECO:0000256" key="7">
    <source>
        <dbReference type="ARBA" id="ARBA00022825"/>
    </source>
</evidence>
<comment type="caution">
    <text evidence="14">The sequence shown here is derived from an EMBL/GenBank/DDBJ whole genome shotgun (WGS) entry which is preliminary data.</text>
</comment>
<evidence type="ECO:0000256" key="5">
    <source>
        <dbReference type="ARBA" id="ARBA00022729"/>
    </source>
</evidence>
<dbReference type="InterPro" id="IPR036852">
    <property type="entry name" value="Peptidase_S8/S53_dom_sf"/>
</dbReference>
<dbReference type="Proteomes" id="UP001372338">
    <property type="component" value="Unassembled WGS sequence"/>
</dbReference>
<evidence type="ECO:0000256" key="6">
    <source>
        <dbReference type="ARBA" id="ARBA00022801"/>
    </source>
</evidence>
<dbReference type="PANTHER" id="PTHR10795">
    <property type="entry name" value="PROPROTEIN CONVERTASE SUBTILISIN/KEXIN"/>
    <property type="match status" value="1"/>
</dbReference>
<dbReference type="PROSITE" id="PS51892">
    <property type="entry name" value="SUBTILASE"/>
    <property type="match status" value="1"/>
</dbReference>
<dbReference type="InterPro" id="IPR023828">
    <property type="entry name" value="Peptidase_S8_Ser-AS"/>
</dbReference>
<evidence type="ECO:0000256" key="9">
    <source>
        <dbReference type="PROSITE-ProRule" id="PRU01240"/>
    </source>
</evidence>
<dbReference type="FunFam" id="3.30.70.80:FF:000002">
    <property type="entry name" value="Subtilisin-like protease SBT5.3"/>
    <property type="match status" value="1"/>
</dbReference>
<keyword evidence="6 9" id="KW-0378">Hydrolase</keyword>
<feature type="active site" description="Charge relay system" evidence="8 9">
    <location>
        <position position="139"/>
    </location>
</feature>
<feature type="active site" description="Charge relay system" evidence="8 9">
    <location>
        <position position="520"/>
    </location>
</feature>
<evidence type="ECO:0000313" key="15">
    <source>
        <dbReference type="Proteomes" id="UP001372338"/>
    </source>
</evidence>
<evidence type="ECO:0000256" key="3">
    <source>
        <dbReference type="ARBA" id="ARBA00022525"/>
    </source>
</evidence>
<keyword evidence="4 9" id="KW-0645">Protease</keyword>
<dbReference type="CDD" id="cd02120">
    <property type="entry name" value="PA_subtilisin_like"/>
    <property type="match status" value="1"/>
</dbReference>
<evidence type="ECO:0000256" key="2">
    <source>
        <dbReference type="ARBA" id="ARBA00011073"/>
    </source>
</evidence>
<dbReference type="Gene3D" id="3.50.30.30">
    <property type="match status" value="1"/>
</dbReference>
<dbReference type="Pfam" id="PF17766">
    <property type="entry name" value="fn3_6"/>
    <property type="match status" value="1"/>
</dbReference>
<dbReference type="Pfam" id="PF05922">
    <property type="entry name" value="Inhibitor_I9"/>
    <property type="match status" value="1"/>
</dbReference>
<reference evidence="14 15" key="1">
    <citation type="submission" date="2024-01" db="EMBL/GenBank/DDBJ databases">
        <title>The genomes of 5 underutilized Papilionoideae crops provide insights into root nodulation and disease resistanc.</title>
        <authorList>
            <person name="Yuan L."/>
        </authorList>
    </citation>
    <scope>NUCLEOTIDE SEQUENCE [LARGE SCALE GENOMIC DNA]</scope>
    <source>
        <strain evidence="14">ZHUSHIDOU_FW_LH</strain>
        <tissue evidence="14">Leaf</tissue>
    </source>
</reference>
<dbReference type="InterPro" id="IPR000209">
    <property type="entry name" value="Peptidase_S8/S53_dom"/>
</dbReference>
<evidence type="ECO:0000259" key="13">
    <source>
        <dbReference type="Pfam" id="PF17766"/>
    </source>
</evidence>
<gene>
    <name evidence="14" type="ORF">RIF29_17837</name>
</gene>
<evidence type="ECO:0000313" key="14">
    <source>
        <dbReference type="EMBL" id="KAK7276693.1"/>
    </source>
</evidence>
<evidence type="ECO:0000256" key="1">
    <source>
        <dbReference type="ARBA" id="ARBA00004613"/>
    </source>
</evidence>
<feature type="transmembrane region" description="Helical" evidence="10">
    <location>
        <begin position="6"/>
        <end position="24"/>
    </location>
</feature>
<comment type="similarity">
    <text evidence="2 9">Belongs to the peptidase S8 family.</text>
</comment>
<feature type="active site" description="Charge relay system" evidence="8 9">
    <location>
        <position position="198"/>
    </location>
</feature>
<accession>A0AAN9FRL5</accession>
<keyword evidence="15" id="KW-1185">Reference proteome</keyword>
<protein>
    <recommendedName>
        <fullName evidence="16">Cucumisin</fullName>
    </recommendedName>
</protein>
<evidence type="ECO:0000256" key="10">
    <source>
        <dbReference type="SAM" id="Phobius"/>
    </source>
</evidence>
<sequence length="730" mass="78177">MTNCKPVLVCMLILAIGKFLFVGANEDRRKVYIIYMGSLPRDDYSPASHHLNMLQQVMGDDFATNSLITSYKRSFNGFAANLTEQEVQNLNRLEGVVSVFESKTLHLHTTRSWDFLGLQETTKETISPIESDIVIGVFDTGIWPESDSFSDKGFGPAPKKWKGTCAGGNNFTCNNKIIGARYYYSKDVNASARDEVGHGSHTSSIVAGNKVKDASFYGIAGGTARGGFPSARIAVYKVCQGGCGDAAILAAFDDAIADGVDFITISLGSNSRSDFKKDPIAIGSFHAMEKGILAVNSGGNSGPLKRSITSLAPWLFSVAASSMDRRIIDKISLGNGVTLTGKSVNTFTPNGTKVPLIVGEHASFPNCSAAIAAACPINCLDHKQVEGKVVLCSTLLGLQSGFEYGAFGSIIQYEQNMSLVVPYPTSGLDAKTYTLALSYANSTTSPQVEILRSEAINDTNAPLIASFTSRGPNVIVPEIMKPDISAPGVEILAAFSPIASPSEIGGDKRSVKYNILSGTSMSCPHVAAIAAYVKSFHPDWSPAAIKSSIMTTAKPMNGAEDKEFAYGSGHVDPVQAINPRLVFDLSKDDYVNLLCNIGYDTQTIRKICGDNSTCLSSTPQRSIVRDINYPALAIQVLPMQPFEINFTRTVTNVGSANSTYKVNVPSGSNMNITVVPQVISFKSLKEKHSFFVNVAGGKFPDNSVLSSSLVWTDGTHSVRCPVVIDVSQTH</sequence>
<dbReference type="InterPro" id="IPR041469">
    <property type="entry name" value="Subtilisin-like_FN3"/>
</dbReference>